<evidence type="ECO:0000256" key="4">
    <source>
        <dbReference type="ARBA" id="ARBA00023002"/>
    </source>
</evidence>
<reference evidence="6 7" key="1">
    <citation type="submission" date="2016-10" db="EMBL/GenBank/DDBJ databases">
        <title>Arsenicibacter rosenii gen. nov., sp. nov., an efficient arsenic-methylating bacterium isolated from an arsenic-contaminated paddy soil.</title>
        <authorList>
            <person name="Huang K."/>
        </authorList>
    </citation>
    <scope>NUCLEOTIDE SEQUENCE [LARGE SCALE GENOMIC DNA]</scope>
    <source>
        <strain evidence="6 7">SM-1</strain>
    </source>
</reference>
<dbReference type="Gene3D" id="3.30.9.10">
    <property type="entry name" value="D-Amino Acid Oxidase, subunit A, domain 2"/>
    <property type="match status" value="1"/>
</dbReference>
<dbReference type="AlphaFoldDB" id="A0A1S2VCH6"/>
<dbReference type="OrthoDB" id="9799943at2"/>
<gene>
    <name evidence="6" type="ORF">BLX24_24895</name>
</gene>
<keyword evidence="7" id="KW-1185">Reference proteome</keyword>
<keyword evidence="4" id="KW-0560">Oxidoreductase</keyword>
<feature type="domain" description="FAD dependent oxidoreductase" evidence="5">
    <location>
        <begin position="4"/>
        <end position="375"/>
    </location>
</feature>
<organism evidence="6 7">
    <name type="scientific">Arsenicibacter rosenii</name>
    <dbReference type="NCBI Taxonomy" id="1750698"/>
    <lineage>
        <taxon>Bacteria</taxon>
        <taxon>Pseudomonadati</taxon>
        <taxon>Bacteroidota</taxon>
        <taxon>Cytophagia</taxon>
        <taxon>Cytophagales</taxon>
        <taxon>Spirosomataceae</taxon>
        <taxon>Arsenicibacter</taxon>
    </lineage>
</organism>
<evidence type="ECO:0000313" key="6">
    <source>
        <dbReference type="EMBL" id="OIN56413.1"/>
    </source>
</evidence>
<dbReference type="Proteomes" id="UP000181790">
    <property type="component" value="Unassembled WGS sequence"/>
</dbReference>
<evidence type="ECO:0000259" key="5">
    <source>
        <dbReference type="Pfam" id="PF01266"/>
    </source>
</evidence>
<evidence type="ECO:0000256" key="1">
    <source>
        <dbReference type="ARBA" id="ARBA00001974"/>
    </source>
</evidence>
<dbReference type="RefSeq" id="WP_071505941.1">
    <property type="nucleotide sequence ID" value="NZ_MORL01000023.1"/>
</dbReference>
<dbReference type="PANTHER" id="PTHR13847">
    <property type="entry name" value="SARCOSINE DEHYDROGENASE-RELATED"/>
    <property type="match status" value="1"/>
</dbReference>
<evidence type="ECO:0000256" key="2">
    <source>
        <dbReference type="ARBA" id="ARBA00009410"/>
    </source>
</evidence>
<dbReference type="InterPro" id="IPR036188">
    <property type="entry name" value="FAD/NAD-bd_sf"/>
</dbReference>
<sequence length="382" mass="42680">MAYDLIIVGGGILGTFHAYHAATRGLQVLVLEKDDRAQQATVRNFGQVVPSGMTGRWFDYGRRGLEVYKSLQAKVDLSVRQNGSVYIASDAAEQQLLHEVQQQFSAKDYNGELLSARQIIQKYPVIRESYAREALFFPQEVSVEPNLFIHRLQQYMREQFPHVTFLYNTAVIGCESNGQQVTVTLAGGKRLTAGRTLVCGGHEFNLLFPEVFRDSGIVVSKLQMMRTVAMPSVPLEGNILTGLTIRRYESFSECPSFAGLKTPDHLQELREWGIHILFKKAVDGSIIVGDSHEYAPVGRLGELGFNNVQYINDLMIREASRIVTFDVSAIAETWAGYYAQEAKGNLFEHEPEALIHIRTAIGGKGMTSSCGYAEESIQRLFD</sequence>
<evidence type="ECO:0000313" key="7">
    <source>
        <dbReference type="Proteomes" id="UP000181790"/>
    </source>
</evidence>
<proteinExistence type="inferred from homology"/>
<dbReference type="NCBIfam" id="TIGR03364">
    <property type="entry name" value="HpnW_proposed"/>
    <property type="match status" value="1"/>
</dbReference>
<dbReference type="SUPFAM" id="SSF51905">
    <property type="entry name" value="FAD/NAD(P)-binding domain"/>
    <property type="match status" value="1"/>
</dbReference>
<dbReference type="InterPro" id="IPR017741">
    <property type="entry name" value="FAD-dependent_OxRdtase_HpnW"/>
</dbReference>
<keyword evidence="3" id="KW-0285">Flavoprotein</keyword>
<dbReference type="Pfam" id="PF01266">
    <property type="entry name" value="DAO"/>
    <property type="match status" value="1"/>
</dbReference>
<comment type="caution">
    <text evidence="6">The sequence shown here is derived from an EMBL/GenBank/DDBJ whole genome shotgun (WGS) entry which is preliminary data.</text>
</comment>
<dbReference type="GO" id="GO:0005737">
    <property type="term" value="C:cytoplasm"/>
    <property type="evidence" value="ECO:0007669"/>
    <property type="project" value="TreeGrafter"/>
</dbReference>
<protein>
    <submittedName>
        <fullName evidence="6">Oxidase</fullName>
    </submittedName>
</protein>
<dbReference type="EMBL" id="MORL01000023">
    <property type="protein sequence ID" value="OIN56413.1"/>
    <property type="molecule type" value="Genomic_DNA"/>
</dbReference>
<evidence type="ECO:0000256" key="3">
    <source>
        <dbReference type="ARBA" id="ARBA00022630"/>
    </source>
</evidence>
<name>A0A1S2VCH6_9BACT</name>
<dbReference type="Gene3D" id="3.50.50.60">
    <property type="entry name" value="FAD/NAD(P)-binding domain"/>
    <property type="match status" value="1"/>
</dbReference>
<dbReference type="PANTHER" id="PTHR13847:SF286">
    <property type="entry name" value="D-AMINO ACID DEHYDROGENASE"/>
    <property type="match status" value="1"/>
</dbReference>
<dbReference type="InterPro" id="IPR006076">
    <property type="entry name" value="FAD-dep_OxRdtase"/>
</dbReference>
<comment type="similarity">
    <text evidence="2">Belongs to the DadA oxidoreductase family.</text>
</comment>
<comment type="cofactor">
    <cofactor evidence="1">
        <name>FAD</name>
        <dbReference type="ChEBI" id="CHEBI:57692"/>
    </cofactor>
</comment>
<dbReference type="GO" id="GO:0016491">
    <property type="term" value="F:oxidoreductase activity"/>
    <property type="evidence" value="ECO:0007669"/>
    <property type="project" value="UniProtKB-KW"/>
</dbReference>
<accession>A0A1S2VCH6</accession>